<sequence length="92" mass="10773">MASHSEDVMWNNEDVLQNIEQQCKRLEDGPDMKSFGSRGAWKKKACESLYYKKKSEEGAIMKQMTKNMAMLIWDEVVPKKAELNRSLWKECL</sequence>
<organism evidence="1 2">
    <name type="scientific">Pleurodeles waltl</name>
    <name type="common">Iberian ribbed newt</name>
    <dbReference type="NCBI Taxonomy" id="8319"/>
    <lineage>
        <taxon>Eukaryota</taxon>
        <taxon>Metazoa</taxon>
        <taxon>Chordata</taxon>
        <taxon>Craniata</taxon>
        <taxon>Vertebrata</taxon>
        <taxon>Euteleostomi</taxon>
        <taxon>Amphibia</taxon>
        <taxon>Batrachia</taxon>
        <taxon>Caudata</taxon>
        <taxon>Salamandroidea</taxon>
        <taxon>Salamandridae</taxon>
        <taxon>Pleurodelinae</taxon>
        <taxon>Pleurodeles</taxon>
    </lineage>
</organism>
<dbReference type="AlphaFoldDB" id="A0AAV7TBI4"/>
<name>A0AAV7TBI4_PLEWA</name>
<protein>
    <submittedName>
        <fullName evidence="1">Uncharacterized protein</fullName>
    </submittedName>
</protein>
<comment type="caution">
    <text evidence="1">The sequence shown here is derived from an EMBL/GenBank/DDBJ whole genome shotgun (WGS) entry which is preliminary data.</text>
</comment>
<dbReference type="EMBL" id="JANPWB010000007">
    <property type="protein sequence ID" value="KAJ1173661.1"/>
    <property type="molecule type" value="Genomic_DNA"/>
</dbReference>
<evidence type="ECO:0000313" key="2">
    <source>
        <dbReference type="Proteomes" id="UP001066276"/>
    </source>
</evidence>
<evidence type="ECO:0000313" key="1">
    <source>
        <dbReference type="EMBL" id="KAJ1173661.1"/>
    </source>
</evidence>
<accession>A0AAV7TBI4</accession>
<proteinExistence type="predicted"/>
<gene>
    <name evidence="1" type="ORF">NDU88_005487</name>
</gene>
<keyword evidence="2" id="KW-1185">Reference proteome</keyword>
<reference evidence="1" key="1">
    <citation type="journal article" date="2022" name="bioRxiv">
        <title>Sequencing and chromosome-scale assembly of the giantPleurodeles waltlgenome.</title>
        <authorList>
            <person name="Brown T."/>
            <person name="Elewa A."/>
            <person name="Iarovenko S."/>
            <person name="Subramanian E."/>
            <person name="Araus A.J."/>
            <person name="Petzold A."/>
            <person name="Susuki M."/>
            <person name="Suzuki K.-i.T."/>
            <person name="Hayashi T."/>
            <person name="Toyoda A."/>
            <person name="Oliveira C."/>
            <person name="Osipova E."/>
            <person name="Leigh N.D."/>
            <person name="Simon A."/>
            <person name="Yun M.H."/>
        </authorList>
    </citation>
    <scope>NUCLEOTIDE SEQUENCE</scope>
    <source>
        <strain evidence="1">20211129_DDA</strain>
        <tissue evidence="1">Liver</tissue>
    </source>
</reference>
<dbReference type="Proteomes" id="UP001066276">
    <property type="component" value="Chromosome 4_1"/>
</dbReference>